<comment type="caution">
    <text evidence="4">The sequence shown here is derived from an EMBL/GenBank/DDBJ whole genome shotgun (WGS) entry which is preliminary data.</text>
</comment>
<dbReference type="Proteomes" id="UP001348265">
    <property type="component" value="Unassembled WGS sequence"/>
</dbReference>
<evidence type="ECO:0000259" key="3">
    <source>
        <dbReference type="Pfam" id="PF01337"/>
    </source>
</evidence>
<protein>
    <submittedName>
        <fullName evidence="4">Barstar family protein</fullName>
    </submittedName>
</protein>
<evidence type="ECO:0000313" key="5">
    <source>
        <dbReference type="Proteomes" id="UP001348265"/>
    </source>
</evidence>
<comment type="similarity">
    <text evidence="1">Belongs to the barstar family.</text>
</comment>
<feature type="region of interest" description="Disordered" evidence="2">
    <location>
        <begin position="1"/>
        <end position="23"/>
    </location>
</feature>
<dbReference type="EMBL" id="JAVFKM010000015">
    <property type="protein sequence ID" value="MEF3116850.1"/>
    <property type="molecule type" value="Genomic_DNA"/>
</dbReference>
<dbReference type="InterPro" id="IPR035905">
    <property type="entry name" value="Barstar-like_sf"/>
</dbReference>
<dbReference type="Pfam" id="PF01337">
    <property type="entry name" value="Barstar"/>
    <property type="match status" value="1"/>
</dbReference>
<keyword evidence="5" id="KW-1185">Reference proteome</keyword>
<feature type="domain" description="Barstar (barnase inhibitor)" evidence="3">
    <location>
        <begin position="332"/>
        <end position="396"/>
    </location>
</feature>
<name>A0ABU7WZB5_9ACTN</name>
<gene>
    <name evidence="4" type="ORF">RB636_27130</name>
</gene>
<accession>A0ABU7WZB5</accession>
<feature type="region of interest" description="Disordered" evidence="2">
    <location>
        <begin position="84"/>
        <end position="116"/>
    </location>
</feature>
<organism evidence="4 5">
    <name type="scientific">Streptomyces chrestomyceticus</name>
    <dbReference type="NCBI Taxonomy" id="68185"/>
    <lineage>
        <taxon>Bacteria</taxon>
        <taxon>Bacillati</taxon>
        <taxon>Actinomycetota</taxon>
        <taxon>Actinomycetes</taxon>
        <taxon>Kitasatosporales</taxon>
        <taxon>Streptomycetaceae</taxon>
        <taxon>Streptomyces</taxon>
    </lineage>
</organism>
<dbReference type="InterPro" id="IPR000468">
    <property type="entry name" value="Barstar"/>
</dbReference>
<evidence type="ECO:0000313" key="4">
    <source>
        <dbReference type="EMBL" id="MEF3116850.1"/>
    </source>
</evidence>
<proteinExistence type="inferred from homology"/>
<feature type="compositionally biased region" description="Basic and acidic residues" evidence="2">
    <location>
        <begin position="100"/>
        <end position="116"/>
    </location>
</feature>
<dbReference type="Gene3D" id="3.30.370.10">
    <property type="entry name" value="Barstar-like"/>
    <property type="match status" value="1"/>
</dbReference>
<evidence type="ECO:0000256" key="2">
    <source>
        <dbReference type="SAM" id="MobiDB-lite"/>
    </source>
</evidence>
<sequence length="426" mass="46640">MTTGVAPLNHRPEHQPAHLWPPGLHRTDAPAYALTNTADDSTWGVCVDVTGLYVDPPRKLYELLGCVPAGPLRAAVRAGTGQLGDIWLRPGRPEGPQNSERPEDLENPERSEAAARCPADSDRLDAWRLLDVRVTGARRHPADAARWDISIDGVEDDYGEPADPYLEAGVTLYDERALLGHCRDLSIVLPPDEVPTGPPFQLLGCAPGPALSAALATGTRRSLHLDEAELRILDRTGELLADRLVSAADICAWRPSALGDGLLDIDLTRGPWPQIPAWARPLWARWLTGPPAEPNLWAGYSTRERGQWLDLVRERGCRRAGHTPDRPPGGVHDLDGRHITDVSGLYCALGEAVNGPGGYFGANLDALDDCLTGRFGATTPFTLRWHHSHVARRHLSHRISLDGRPYRFFDEVLAVLAGRQVEVLLR</sequence>
<dbReference type="RefSeq" id="WP_331788440.1">
    <property type="nucleotide sequence ID" value="NZ_JAVFKM010000015.1"/>
</dbReference>
<reference evidence="4 5" key="1">
    <citation type="submission" date="2023-08" db="EMBL/GenBank/DDBJ databases">
        <authorList>
            <person name="Sharma P."/>
            <person name="Verma V."/>
            <person name="Mohan M.K."/>
            <person name="Dubey A.K."/>
        </authorList>
    </citation>
    <scope>NUCLEOTIDE SEQUENCE [LARGE SCALE GENOMIC DNA]</scope>
    <source>
        <strain evidence="4 5">ADP4</strain>
    </source>
</reference>
<evidence type="ECO:0000256" key="1">
    <source>
        <dbReference type="ARBA" id="ARBA00006845"/>
    </source>
</evidence>
<dbReference type="SUPFAM" id="SSF52038">
    <property type="entry name" value="Barstar-related"/>
    <property type="match status" value="1"/>
</dbReference>